<gene>
    <name evidence="3" type="ORF">ENN51_02760</name>
</gene>
<name>A0A7V0T4R1_UNCW3</name>
<comment type="caution">
    <text evidence="3">The sequence shown here is derived from an EMBL/GenBank/DDBJ whole genome shotgun (WGS) entry which is preliminary data.</text>
</comment>
<dbReference type="Proteomes" id="UP000885672">
    <property type="component" value="Unassembled WGS sequence"/>
</dbReference>
<sequence length="115" mass="12185">MPGPAGRRALAQSGSTDYTSAEMKSRAPRTGGRSIGLLVLAVIVSGILGSVVSFFVAGAFPAGPVRDFFFLSRDIGIPTFTVNLGFVVFTLGLTFSVATFTVIFIALAVYLWYKL</sequence>
<organism evidence="3">
    <name type="scientific">candidate division WOR-3 bacterium</name>
    <dbReference type="NCBI Taxonomy" id="2052148"/>
    <lineage>
        <taxon>Bacteria</taxon>
        <taxon>Bacteria division WOR-3</taxon>
    </lineage>
</organism>
<evidence type="ECO:0008006" key="4">
    <source>
        <dbReference type="Google" id="ProtNLM"/>
    </source>
</evidence>
<protein>
    <recommendedName>
        <fullName evidence="4">DUF4321 domain-containing protein</fullName>
    </recommendedName>
</protein>
<feature type="transmembrane region" description="Helical" evidence="2">
    <location>
        <begin position="80"/>
        <end position="113"/>
    </location>
</feature>
<dbReference type="AlphaFoldDB" id="A0A7V0T4R1"/>
<evidence type="ECO:0000256" key="1">
    <source>
        <dbReference type="SAM" id="MobiDB-lite"/>
    </source>
</evidence>
<reference evidence="3" key="1">
    <citation type="journal article" date="2020" name="mSystems">
        <title>Genome- and Community-Level Interaction Insights into Carbon Utilization and Element Cycling Functions of Hydrothermarchaeota in Hydrothermal Sediment.</title>
        <authorList>
            <person name="Zhou Z."/>
            <person name="Liu Y."/>
            <person name="Xu W."/>
            <person name="Pan J."/>
            <person name="Luo Z.H."/>
            <person name="Li M."/>
        </authorList>
    </citation>
    <scope>NUCLEOTIDE SEQUENCE [LARGE SCALE GENOMIC DNA]</scope>
    <source>
        <strain evidence="3">SpSt-1182</strain>
    </source>
</reference>
<keyword evidence="2" id="KW-0472">Membrane</keyword>
<evidence type="ECO:0000313" key="3">
    <source>
        <dbReference type="EMBL" id="HDQ99194.1"/>
    </source>
</evidence>
<accession>A0A7V0T4R1</accession>
<feature type="transmembrane region" description="Helical" evidence="2">
    <location>
        <begin position="35"/>
        <end position="60"/>
    </location>
</feature>
<keyword evidence="2" id="KW-1133">Transmembrane helix</keyword>
<dbReference type="EMBL" id="DSBX01000108">
    <property type="protein sequence ID" value="HDQ99194.1"/>
    <property type="molecule type" value="Genomic_DNA"/>
</dbReference>
<feature type="region of interest" description="Disordered" evidence="1">
    <location>
        <begin position="1"/>
        <end position="30"/>
    </location>
</feature>
<keyword evidence="2" id="KW-0812">Transmembrane</keyword>
<proteinExistence type="predicted"/>
<evidence type="ECO:0000256" key="2">
    <source>
        <dbReference type="SAM" id="Phobius"/>
    </source>
</evidence>